<proteinExistence type="predicted"/>
<gene>
    <name evidence="1" type="ORF">K3G42_018540</name>
</gene>
<sequence length="107" mass="11552">MKKSHQPGFWFLQPGGVADFSVHQSLLPLTISYTPLGYNWVFGRGMCKVKLLSFILNMYTSVFSLATSSALGPAASRLSFSPGLVPKPPNPKIGALTVSSLIWILAP</sequence>
<accession>A0ACB8FZM3</accession>
<reference evidence="1" key="1">
    <citation type="submission" date="2021-08" db="EMBL/GenBank/DDBJ databases">
        <title>The first chromosome-level gecko genome reveals the dynamic sex chromosomes of Neotropical dwarf geckos (Sphaerodactylidae: Sphaerodactylus).</title>
        <authorList>
            <person name="Pinto B.J."/>
            <person name="Keating S.E."/>
            <person name="Gamble T."/>
        </authorList>
    </citation>
    <scope>NUCLEOTIDE SEQUENCE</scope>
    <source>
        <strain evidence="1">TG3544</strain>
    </source>
</reference>
<evidence type="ECO:0000313" key="2">
    <source>
        <dbReference type="Proteomes" id="UP000827872"/>
    </source>
</evidence>
<evidence type="ECO:0000313" key="1">
    <source>
        <dbReference type="EMBL" id="KAH8012542.1"/>
    </source>
</evidence>
<name>A0ACB8FZM3_9SAUR</name>
<protein>
    <submittedName>
        <fullName evidence="1">Uncharacterized protein</fullName>
    </submittedName>
</protein>
<dbReference type="EMBL" id="CM037626">
    <property type="protein sequence ID" value="KAH8012542.1"/>
    <property type="molecule type" value="Genomic_DNA"/>
</dbReference>
<dbReference type="Proteomes" id="UP000827872">
    <property type="component" value="Linkage Group LG13"/>
</dbReference>
<keyword evidence="2" id="KW-1185">Reference proteome</keyword>
<comment type="caution">
    <text evidence="1">The sequence shown here is derived from an EMBL/GenBank/DDBJ whole genome shotgun (WGS) entry which is preliminary data.</text>
</comment>
<organism evidence="1 2">
    <name type="scientific">Sphaerodactylus townsendi</name>
    <dbReference type="NCBI Taxonomy" id="933632"/>
    <lineage>
        <taxon>Eukaryota</taxon>
        <taxon>Metazoa</taxon>
        <taxon>Chordata</taxon>
        <taxon>Craniata</taxon>
        <taxon>Vertebrata</taxon>
        <taxon>Euteleostomi</taxon>
        <taxon>Lepidosauria</taxon>
        <taxon>Squamata</taxon>
        <taxon>Bifurcata</taxon>
        <taxon>Gekkota</taxon>
        <taxon>Sphaerodactylidae</taxon>
        <taxon>Sphaerodactylus</taxon>
    </lineage>
</organism>